<dbReference type="Proteomes" id="UP000621516">
    <property type="component" value="Unassembled WGS sequence"/>
</dbReference>
<proteinExistence type="predicted"/>
<reference evidence="1 2" key="1">
    <citation type="journal article" date="2018" name="J. Microbiol.">
        <title>Aestuariibaculum marinum sp. nov., a marine bacterium isolated from seawater in South Korea.</title>
        <authorList>
            <person name="Choi J."/>
            <person name="Lee D."/>
            <person name="Jang J.H."/>
            <person name="Cha S."/>
            <person name="Seo T."/>
        </authorList>
    </citation>
    <scope>NUCLEOTIDE SEQUENCE [LARGE SCALE GENOMIC DNA]</scope>
    <source>
        <strain evidence="1 2">IP7</strain>
    </source>
</reference>
<evidence type="ECO:0000313" key="1">
    <source>
        <dbReference type="EMBL" id="MBD0822483.1"/>
    </source>
</evidence>
<comment type="caution">
    <text evidence="1">The sequence shown here is derived from an EMBL/GenBank/DDBJ whole genome shotgun (WGS) entry which is preliminary data.</text>
</comment>
<organism evidence="1 2">
    <name type="scientific">Aestuariibaculum marinum</name>
    <dbReference type="NCBI Taxonomy" id="2683592"/>
    <lineage>
        <taxon>Bacteria</taxon>
        <taxon>Pseudomonadati</taxon>
        <taxon>Bacteroidota</taxon>
        <taxon>Flavobacteriia</taxon>
        <taxon>Flavobacteriales</taxon>
        <taxon>Flavobacteriaceae</taxon>
    </lineage>
</organism>
<sequence length="268" mass="30368">MRRLLCYFPVFVILCFSCKNQKTKPSEALEVEAIDVADIQVKEENSEAMKSGSYFIAAGTEPFWGLSIADNKIELKMMSDTITTPHVAPVRAMDANVKRYRVETEAVNLTIQVSKRKCINAMSGEEFPYSVTINYNYTGLETEHTFQGCGYYTTTLKTGCYAYNDNNNSVMFKITDVSDEVFGRLKYSYHEKDESTGNFRGRLYRDRLFGTFTFMSEGIESVREVAFLVKQDTLIEGLGALNEAGTAFKFRDSIQYTSKTPLTITDCK</sequence>
<dbReference type="AlphaFoldDB" id="A0A8J6Q070"/>
<keyword evidence="2" id="KW-1185">Reference proteome</keyword>
<evidence type="ECO:0000313" key="2">
    <source>
        <dbReference type="Proteomes" id="UP000621516"/>
    </source>
</evidence>
<dbReference type="RefSeq" id="WP_188221806.1">
    <property type="nucleotide sequence ID" value="NZ_JACVXD010000001.1"/>
</dbReference>
<name>A0A8J6Q070_9FLAO</name>
<accession>A0A8J6Q070</accession>
<dbReference type="EMBL" id="JACVXD010000001">
    <property type="protein sequence ID" value="MBD0822483.1"/>
    <property type="molecule type" value="Genomic_DNA"/>
</dbReference>
<gene>
    <name evidence="1" type="ORF">ICJ85_00470</name>
</gene>
<protein>
    <submittedName>
        <fullName evidence="1">Uncharacterized protein</fullName>
    </submittedName>
</protein>